<proteinExistence type="inferred from homology"/>
<dbReference type="Gene3D" id="3.40.50.300">
    <property type="entry name" value="P-loop containing nucleotide triphosphate hydrolases"/>
    <property type="match status" value="1"/>
</dbReference>
<dbReference type="CDD" id="cd16260">
    <property type="entry name" value="EF4_III"/>
    <property type="match status" value="1"/>
</dbReference>
<dbReference type="Proteomes" id="UP000664167">
    <property type="component" value="Unassembled WGS sequence"/>
</dbReference>
<dbReference type="InterPro" id="IPR035654">
    <property type="entry name" value="LepA_IV"/>
</dbReference>
<dbReference type="InterPro" id="IPR000795">
    <property type="entry name" value="T_Tr_GTP-bd_dom"/>
</dbReference>
<dbReference type="NCBIfam" id="TIGR00231">
    <property type="entry name" value="small_GTP"/>
    <property type="match status" value="1"/>
</dbReference>
<evidence type="ECO:0000256" key="7">
    <source>
        <dbReference type="ARBA" id="ARBA00023136"/>
    </source>
</evidence>
<evidence type="ECO:0000256" key="8">
    <source>
        <dbReference type="ARBA" id="ARBA00050293"/>
    </source>
</evidence>
<dbReference type="Pfam" id="PF06421">
    <property type="entry name" value="LepA_C"/>
    <property type="match status" value="1"/>
</dbReference>
<dbReference type="Pfam" id="PF00679">
    <property type="entry name" value="EFG_C"/>
    <property type="match status" value="1"/>
</dbReference>
<reference evidence="14" key="1">
    <citation type="submission" date="2021-03" db="EMBL/GenBank/DDBJ databases">
        <title>Streptomyces poriferae sp. nov., a novel marine sponge-derived Actinobacteria species with anti-MRSA activity.</title>
        <authorList>
            <person name="Sandoval-Powers M."/>
            <person name="Kralova S."/>
            <person name="Nguyen G.-S."/>
            <person name="Fawwal D."/>
            <person name="Degnes K."/>
            <person name="Klinkenberg G."/>
            <person name="Sletta H."/>
            <person name="Wentzel A."/>
            <person name="Liles M.R."/>
        </authorList>
    </citation>
    <scope>NUCLEOTIDE SEQUENCE</scope>
    <source>
        <strain evidence="14">DSM 41794</strain>
    </source>
</reference>
<dbReference type="InterPro" id="IPR009000">
    <property type="entry name" value="Transl_B-barrel_sf"/>
</dbReference>
<dbReference type="SUPFAM" id="SSF52540">
    <property type="entry name" value="P-loop containing nucleoside triphosphate hydrolases"/>
    <property type="match status" value="1"/>
</dbReference>
<dbReference type="InterPro" id="IPR031157">
    <property type="entry name" value="G_TR_CS"/>
</dbReference>
<keyword evidence="2 12" id="KW-1003">Cell membrane</keyword>
<accession>A0A939FAI9</accession>
<keyword evidence="3 12" id="KW-0547">Nucleotide-binding</keyword>
<dbReference type="GO" id="GO:0003924">
    <property type="term" value="F:GTPase activity"/>
    <property type="evidence" value="ECO:0007669"/>
    <property type="project" value="UniProtKB-UniRule"/>
</dbReference>
<name>A0A939FAI9_9ACTN</name>
<dbReference type="EC" id="3.6.5.n1" evidence="11 12"/>
<comment type="caution">
    <text evidence="14">The sequence shown here is derived from an EMBL/GenBank/DDBJ whole genome shotgun (WGS) entry which is preliminary data.</text>
</comment>
<evidence type="ECO:0000256" key="2">
    <source>
        <dbReference type="ARBA" id="ARBA00022475"/>
    </source>
</evidence>
<dbReference type="GO" id="GO:0043022">
    <property type="term" value="F:ribosome binding"/>
    <property type="evidence" value="ECO:0007669"/>
    <property type="project" value="UniProtKB-UniRule"/>
</dbReference>
<dbReference type="NCBIfam" id="TIGR01393">
    <property type="entry name" value="lepA"/>
    <property type="match status" value="1"/>
</dbReference>
<dbReference type="AlphaFoldDB" id="A0A939FAI9"/>
<protein>
    <recommendedName>
        <fullName evidence="11 12">Elongation factor 4</fullName>
        <shortName evidence="12">EF-4</shortName>
        <ecNumber evidence="11 12">3.6.5.n1</ecNumber>
    </recommendedName>
    <alternativeName>
        <fullName evidence="12">Ribosomal back-translocase LepA</fullName>
    </alternativeName>
</protein>
<dbReference type="InterPro" id="IPR005225">
    <property type="entry name" value="Small_GTP-bd"/>
</dbReference>
<dbReference type="Gene3D" id="2.40.30.10">
    <property type="entry name" value="Translation factors"/>
    <property type="match status" value="1"/>
</dbReference>
<keyword evidence="5 12" id="KW-0648">Protein biosynthesis</keyword>
<dbReference type="PRINTS" id="PR00315">
    <property type="entry name" value="ELONGATNFCT"/>
</dbReference>
<dbReference type="FunFam" id="2.40.30.10:FF:000015">
    <property type="entry name" value="Translation factor GUF1, mitochondrial"/>
    <property type="match status" value="1"/>
</dbReference>
<comment type="subcellular location">
    <subcellularLocation>
        <location evidence="12">Cell membrane</location>
        <topology evidence="12">Peripheral membrane protein</topology>
        <orientation evidence="12">Cytoplasmic side</orientation>
    </subcellularLocation>
</comment>
<dbReference type="InterPro" id="IPR027417">
    <property type="entry name" value="P-loop_NTPase"/>
</dbReference>
<evidence type="ECO:0000256" key="12">
    <source>
        <dbReference type="HAMAP-Rule" id="MF_00071"/>
    </source>
</evidence>
<evidence type="ECO:0000313" key="14">
    <source>
        <dbReference type="EMBL" id="MBO0513495.1"/>
    </source>
</evidence>
<dbReference type="InterPro" id="IPR035647">
    <property type="entry name" value="EFG_III/V"/>
</dbReference>
<comment type="similarity">
    <text evidence="1 12">Belongs to the TRAFAC class translation factor GTPase superfamily. Classic translation factor GTPase family. LepA subfamily.</text>
</comment>
<evidence type="ECO:0000256" key="5">
    <source>
        <dbReference type="ARBA" id="ARBA00022917"/>
    </source>
</evidence>
<dbReference type="SUPFAM" id="SSF50447">
    <property type="entry name" value="Translation proteins"/>
    <property type="match status" value="1"/>
</dbReference>
<dbReference type="Gene3D" id="3.30.70.870">
    <property type="entry name" value="Elongation Factor G (Translational Gtpase), domain 3"/>
    <property type="match status" value="1"/>
</dbReference>
<dbReference type="EMBL" id="JAFLRJ010000153">
    <property type="protein sequence ID" value="MBO0513495.1"/>
    <property type="molecule type" value="Genomic_DNA"/>
</dbReference>
<gene>
    <name evidence="12 14" type="primary">lepA</name>
    <name evidence="14" type="ORF">J0695_17055</name>
</gene>
<evidence type="ECO:0000259" key="13">
    <source>
        <dbReference type="PROSITE" id="PS51722"/>
    </source>
</evidence>
<evidence type="ECO:0000256" key="4">
    <source>
        <dbReference type="ARBA" id="ARBA00022801"/>
    </source>
</evidence>
<dbReference type="PROSITE" id="PS00301">
    <property type="entry name" value="G_TR_1"/>
    <property type="match status" value="1"/>
</dbReference>
<evidence type="ECO:0000256" key="9">
    <source>
        <dbReference type="ARBA" id="ARBA00057626"/>
    </source>
</evidence>
<dbReference type="Gene3D" id="3.30.70.2570">
    <property type="entry name" value="Elongation factor 4, C-terminal domain"/>
    <property type="match status" value="1"/>
</dbReference>
<dbReference type="InterPro" id="IPR013842">
    <property type="entry name" value="LepA_CTD"/>
</dbReference>
<evidence type="ECO:0000256" key="1">
    <source>
        <dbReference type="ARBA" id="ARBA00005454"/>
    </source>
</evidence>
<dbReference type="CDD" id="cd03699">
    <property type="entry name" value="EF4_II"/>
    <property type="match status" value="1"/>
</dbReference>
<dbReference type="InterPro" id="IPR038363">
    <property type="entry name" value="LepA_C_sf"/>
</dbReference>
<sequence length="621" mass="68390">MPATPTNVPEPSRTDPALIRNFCIIAHIDHGKSTLADRMLQLTGVVDSRQMRAQYLDRMDIERERGITIKSQAVRLPWAPNTGADQDKTHILNMIDTPGHVDFTYEVSRSLAACEGTVLLVDAAQGIEAQTLANLYLAMENDLTIVPVLNKIDLPAAQPEKFSEELANLIGCQPEDVLKVSAKTGIGVDALLDRVVRDVPAPIGKEDAPARAMIFDSVYDSYRGVVTYVRVVDGQLNKRERIRMMSTGATHELLEIGVSSPEMTPSDGIGVGEVGYIITGVKDVRQSKVGDTITSLHKGATEALGGYKDPKPMVFSGLYPLDGSEYPDLREALDKLQLNDAALVYEPETSAALGFGFRVGFLGLLHLDVIRERLDREFGLELIATAPNVVYRVVMEDGVEHTVTNPSEFPEGKISDVYEPVVRATILAPSEFIGAIMELCQTRRGTLLGMDYLSEDRVEIRYTLPLAEIVFDFFDQLKSKTRGYASLDYEPTGEQAAELVKVDILLHGDRVDAFSAVTHKDAAYAYGVRLVAKLRELIPRQAFEIPIQAAIGSRVISRETIRAIRKDVLAKCYGGDISRKRKLLEKQKEGKKRMKMVGSVEVPQDAFIAVLSSDESSGKKK</sequence>
<comment type="similarity">
    <text evidence="10">Belongs to the GTP-binding elongation factor family. LepA subfamily.</text>
</comment>
<dbReference type="PROSITE" id="PS51722">
    <property type="entry name" value="G_TR_2"/>
    <property type="match status" value="1"/>
</dbReference>
<evidence type="ECO:0000256" key="6">
    <source>
        <dbReference type="ARBA" id="ARBA00023134"/>
    </source>
</evidence>
<comment type="catalytic activity">
    <reaction evidence="8 12">
        <text>GTP + H2O = GDP + phosphate + H(+)</text>
        <dbReference type="Rhea" id="RHEA:19669"/>
        <dbReference type="ChEBI" id="CHEBI:15377"/>
        <dbReference type="ChEBI" id="CHEBI:15378"/>
        <dbReference type="ChEBI" id="CHEBI:37565"/>
        <dbReference type="ChEBI" id="CHEBI:43474"/>
        <dbReference type="ChEBI" id="CHEBI:58189"/>
        <dbReference type="EC" id="3.6.5.n1"/>
    </reaction>
</comment>
<keyword evidence="4 12" id="KW-0378">Hydrolase</keyword>
<dbReference type="Pfam" id="PF00009">
    <property type="entry name" value="GTP_EFTU"/>
    <property type="match status" value="1"/>
</dbReference>
<dbReference type="InterPro" id="IPR000640">
    <property type="entry name" value="EFG_V-like"/>
</dbReference>
<dbReference type="GO" id="GO:0003746">
    <property type="term" value="F:translation elongation factor activity"/>
    <property type="evidence" value="ECO:0007669"/>
    <property type="project" value="UniProtKB-UniRule"/>
</dbReference>
<dbReference type="Gene3D" id="3.30.70.240">
    <property type="match status" value="1"/>
</dbReference>
<dbReference type="RefSeq" id="WP_206962917.1">
    <property type="nucleotide sequence ID" value="NZ_BAAAJJ010000002.1"/>
</dbReference>
<keyword evidence="6 12" id="KW-0342">GTP-binding</keyword>
<dbReference type="FunFam" id="3.40.50.300:FF:000078">
    <property type="entry name" value="Elongation factor 4"/>
    <property type="match status" value="1"/>
</dbReference>
<dbReference type="GO" id="GO:0005525">
    <property type="term" value="F:GTP binding"/>
    <property type="evidence" value="ECO:0007669"/>
    <property type="project" value="UniProtKB-UniRule"/>
</dbReference>
<dbReference type="SUPFAM" id="SSF54980">
    <property type="entry name" value="EF-G C-terminal domain-like"/>
    <property type="match status" value="2"/>
</dbReference>
<dbReference type="CDD" id="cd03709">
    <property type="entry name" value="lepA_C"/>
    <property type="match status" value="1"/>
</dbReference>
<evidence type="ECO:0000256" key="10">
    <source>
        <dbReference type="ARBA" id="ARBA00061052"/>
    </source>
</evidence>
<dbReference type="GO" id="GO:0005886">
    <property type="term" value="C:plasma membrane"/>
    <property type="evidence" value="ECO:0007669"/>
    <property type="project" value="UniProtKB-SubCell"/>
</dbReference>
<dbReference type="InterPro" id="IPR006297">
    <property type="entry name" value="EF-4"/>
</dbReference>
<keyword evidence="14" id="KW-0251">Elongation factor</keyword>
<dbReference type="Pfam" id="PF03144">
    <property type="entry name" value="GTP_EFTU_D2"/>
    <property type="match status" value="1"/>
</dbReference>
<keyword evidence="7 12" id="KW-0472">Membrane</keyword>
<dbReference type="GO" id="GO:0045727">
    <property type="term" value="P:positive regulation of translation"/>
    <property type="evidence" value="ECO:0007669"/>
    <property type="project" value="UniProtKB-UniRule"/>
</dbReference>
<evidence type="ECO:0000256" key="3">
    <source>
        <dbReference type="ARBA" id="ARBA00022741"/>
    </source>
</evidence>
<feature type="binding site" evidence="12">
    <location>
        <begin position="29"/>
        <end position="34"/>
    </location>
    <ligand>
        <name>GTP</name>
        <dbReference type="ChEBI" id="CHEBI:37565"/>
    </ligand>
</feature>
<organism evidence="14 15">
    <name type="scientific">Streptomyces beijiangensis</name>
    <dbReference type="NCBI Taxonomy" id="163361"/>
    <lineage>
        <taxon>Bacteria</taxon>
        <taxon>Bacillati</taxon>
        <taxon>Actinomycetota</taxon>
        <taxon>Actinomycetes</taxon>
        <taxon>Kitasatosporales</taxon>
        <taxon>Streptomycetaceae</taxon>
        <taxon>Streptomyces</taxon>
    </lineage>
</organism>
<evidence type="ECO:0000313" key="15">
    <source>
        <dbReference type="Proteomes" id="UP000664167"/>
    </source>
</evidence>
<dbReference type="SMART" id="SM00838">
    <property type="entry name" value="EFG_C"/>
    <property type="match status" value="1"/>
</dbReference>
<dbReference type="InterPro" id="IPR004161">
    <property type="entry name" value="EFTu-like_2"/>
</dbReference>
<dbReference type="HAMAP" id="MF_00071">
    <property type="entry name" value="LepA"/>
    <property type="match status" value="1"/>
</dbReference>
<evidence type="ECO:0000256" key="11">
    <source>
        <dbReference type="ARBA" id="ARBA00066744"/>
    </source>
</evidence>
<dbReference type="PANTHER" id="PTHR43512">
    <property type="entry name" value="TRANSLATION FACTOR GUF1-RELATED"/>
    <property type="match status" value="1"/>
</dbReference>
<feature type="domain" description="Tr-type G" evidence="13">
    <location>
        <begin position="17"/>
        <end position="203"/>
    </location>
</feature>
<dbReference type="FunFam" id="3.30.70.870:FF:000004">
    <property type="entry name" value="Translation factor GUF1, mitochondrial"/>
    <property type="match status" value="1"/>
</dbReference>
<feature type="binding site" evidence="12">
    <location>
        <begin position="150"/>
        <end position="153"/>
    </location>
    <ligand>
        <name>GTP</name>
        <dbReference type="ChEBI" id="CHEBI:37565"/>
    </ligand>
</feature>
<dbReference type="CDD" id="cd01890">
    <property type="entry name" value="LepA"/>
    <property type="match status" value="1"/>
</dbReference>
<dbReference type="FunFam" id="3.30.70.240:FF:000011">
    <property type="entry name" value="Elongation factor 4"/>
    <property type="match status" value="1"/>
</dbReference>
<dbReference type="FunFam" id="3.30.70.2570:FF:000001">
    <property type="entry name" value="Translation factor GUF1, mitochondrial"/>
    <property type="match status" value="1"/>
</dbReference>
<comment type="function">
    <text evidence="9 12">Required for accurate and efficient protein synthesis under certain stress conditions. May act as a fidelity factor of the translation reaction, by catalyzing a one-codon backward translocation of tRNAs on improperly translocated ribosomes. Back-translocation proceeds from a post-translocation (POST) complex to a pre-translocation (PRE) complex, thus giving elongation factor G a second chance to translocate the tRNAs correctly. Binds to ribosomes in a GTP-dependent manner.</text>
</comment>
<dbReference type="PANTHER" id="PTHR43512:SF4">
    <property type="entry name" value="TRANSLATION FACTOR GUF1 HOMOLOG, CHLOROPLASTIC"/>
    <property type="match status" value="1"/>
</dbReference>
<keyword evidence="15" id="KW-1185">Reference proteome</keyword>